<dbReference type="InterPro" id="IPR012349">
    <property type="entry name" value="Split_barrel_FMN-bd"/>
</dbReference>
<dbReference type="RefSeq" id="WP_111546195.1">
    <property type="nucleotide sequence ID" value="NZ_MZXV01000050.1"/>
</dbReference>
<dbReference type="OrthoDB" id="9794948at2"/>
<name>A0A2W7C266_9HYPH</name>
<sequence>MYTSEHFRESRIEVITQFIVEHPFAVLVTHGDRGLEATHLPMLFDLNGGQGALSGHLAKANGQWRNISDGDDVLAIFRGPQSYISPVAYSQEPDVPTWNYMAVHARGRWKLVNDRVRSIAHLRRIVAHHESGRGSPWPLSQLDAGFLEGLLHGIVGFEIEILHLDCAFKISQDKSLQDRIGVIEWLASQSSPTKHELADRMREYFGFD</sequence>
<dbReference type="InterPro" id="IPR007396">
    <property type="entry name" value="TR_PAI2-type"/>
</dbReference>
<comment type="caution">
    <text evidence="1">The sequence shown here is derived from an EMBL/GenBank/DDBJ whole genome shotgun (WGS) entry which is preliminary data.</text>
</comment>
<evidence type="ECO:0000313" key="1">
    <source>
        <dbReference type="EMBL" id="PZV36391.1"/>
    </source>
</evidence>
<dbReference type="PIRSF" id="PIRSF010372">
    <property type="entry name" value="PaiB"/>
    <property type="match status" value="1"/>
</dbReference>
<dbReference type="Gene3D" id="2.30.110.10">
    <property type="entry name" value="Electron Transport, Fmn-binding Protein, Chain A"/>
    <property type="match status" value="1"/>
</dbReference>
<dbReference type="Proteomes" id="UP000248616">
    <property type="component" value="Unassembled WGS sequence"/>
</dbReference>
<accession>A0A2W7C266</accession>
<dbReference type="EMBL" id="MZXV01000050">
    <property type="protein sequence ID" value="PZV36391.1"/>
    <property type="molecule type" value="Genomic_DNA"/>
</dbReference>
<protein>
    <recommendedName>
        <fullName evidence="3">Transcriptional regulator</fullName>
    </recommendedName>
</protein>
<dbReference type="PANTHER" id="PTHR35802">
    <property type="entry name" value="PROTEASE SYNTHASE AND SPORULATION PROTEIN PAI 2"/>
    <property type="match status" value="1"/>
</dbReference>
<keyword evidence="2" id="KW-1185">Reference proteome</keyword>
<dbReference type="AlphaFoldDB" id="A0A2W7C266"/>
<dbReference type="SUPFAM" id="SSF50475">
    <property type="entry name" value="FMN-binding split barrel"/>
    <property type="match status" value="1"/>
</dbReference>
<reference evidence="2" key="1">
    <citation type="submission" date="2017-03" db="EMBL/GenBank/DDBJ databases">
        <authorList>
            <person name="Safronova V.I."/>
            <person name="Sazanova A.L."/>
            <person name="Chirak E.R."/>
        </authorList>
    </citation>
    <scope>NUCLEOTIDE SEQUENCE [LARGE SCALE GENOMIC DNA]</scope>
    <source>
        <strain evidence="2">Ach-343</strain>
    </source>
</reference>
<dbReference type="PANTHER" id="PTHR35802:SF1">
    <property type="entry name" value="PROTEASE SYNTHASE AND SPORULATION PROTEIN PAI 2"/>
    <property type="match status" value="1"/>
</dbReference>
<proteinExistence type="predicted"/>
<evidence type="ECO:0000313" key="2">
    <source>
        <dbReference type="Proteomes" id="UP000248616"/>
    </source>
</evidence>
<organism evidence="1 2">
    <name type="scientific">Mesorhizobium kowhaii</name>
    <dbReference type="NCBI Taxonomy" id="1300272"/>
    <lineage>
        <taxon>Bacteria</taxon>
        <taxon>Pseudomonadati</taxon>
        <taxon>Pseudomonadota</taxon>
        <taxon>Alphaproteobacteria</taxon>
        <taxon>Hyphomicrobiales</taxon>
        <taxon>Phyllobacteriaceae</taxon>
        <taxon>Mesorhizobium</taxon>
    </lineage>
</organism>
<dbReference type="Pfam" id="PF04299">
    <property type="entry name" value="FMN_bind_2"/>
    <property type="match status" value="1"/>
</dbReference>
<gene>
    <name evidence="1" type="ORF">B5V02_21655</name>
</gene>
<evidence type="ECO:0008006" key="3">
    <source>
        <dbReference type="Google" id="ProtNLM"/>
    </source>
</evidence>